<evidence type="ECO:0000256" key="1">
    <source>
        <dbReference type="SAM" id="MobiDB-lite"/>
    </source>
</evidence>
<accession>A0A0F9RQV9</accession>
<evidence type="ECO:0000313" key="2">
    <source>
        <dbReference type="EMBL" id="KKN58840.1"/>
    </source>
</evidence>
<proteinExistence type="predicted"/>
<protein>
    <submittedName>
        <fullName evidence="2">Uncharacterized protein</fullName>
    </submittedName>
</protein>
<dbReference type="AlphaFoldDB" id="A0A0F9RQV9"/>
<gene>
    <name evidence="2" type="ORF">LCGC14_0548460</name>
</gene>
<feature type="compositionally biased region" description="Polar residues" evidence="1">
    <location>
        <begin position="61"/>
        <end position="72"/>
    </location>
</feature>
<organism evidence="2">
    <name type="scientific">marine sediment metagenome</name>
    <dbReference type="NCBI Taxonomy" id="412755"/>
    <lineage>
        <taxon>unclassified sequences</taxon>
        <taxon>metagenomes</taxon>
        <taxon>ecological metagenomes</taxon>
    </lineage>
</organism>
<comment type="caution">
    <text evidence="2">The sequence shown here is derived from an EMBL/GenBank/DDBJ whole genome shotgun (WGS) entry which is preliminary data.</text>
</comment>
<name>A0A0F9RQV9_9ZZZZ</name>
<sequence length="130" mass="13895">MAVGETELPRVLLTAVQAPRSRPSRPTVFLHSTGILHHPGYDPITSRTTCMLQSSSMTQSSCHRSGDLSLTATMVPPHPRQEAQNVTESPSIGRPGYLSGSAACSSTGTLYQSCLRSWRSRASEGLASPI</sequence>
<reference evidence="2" key="1">
    <citation type="journal article" date="2015" name="Nature">
        <title>Complex archaea that bridge the gap between prokaryotes and eukaryotes.</title>
        <authorList>
            <person name="Spang A."/>
            <person name="Saw J.H."/>
            <person name="Jorgensen S.L."/>
            <person name="Zaremba-Niedzwiedzka K."/>
            <person name="Martijn J."/>
            <person name="Lind A.E."/>
            <person name="van Eijk R."/>
            <person name="Schleper C."/>
            <person name="Guy L."/>
            <person name="Ettema T.J."/>
        </authorList>
    </citation>
    <scope>NUCLEOTIDE SEQUENCE</scope>
</reference>
<feature type="region of interest" description="Disordered" evidence="1">
    <location>
        <begin position="61"/>
        <end position="98"/>
    </location>
</feature>
<dbReference type="EMBL" id="LAZR01000747">
    <property type="protein sequence ID" value="KKN58840.1"/>
    <property type="molecule type" value="Genomic_DNA"/>
</dbReference>